<keyword evidence="3" id="KW-1185">Reference proteome</keyword>
<dbReference type="AlphaFoldDB" id="A0AAP0EJC3"/>
<proteinExistence type="predicted"/>
<gene>
    <name evidence="2" type="ORF">Scep_028971</name>
</gene>
<name>A0AAP0EJC3_9MAGN</name>
<evidence type="ECO:0000256" key="1">
    <source>
        <dbReference type="SAM" id="MobiDB-lite"/>
    </source>
</evidence>
<reference evidence="2 3" key="1">
    <citation type="submission" date="2024-01" db="EMBL/GenBank/DDBJ databases">
        <title>Genome assemblies of Stephania.</title>
        <authorList>
            <person name="Yang L."/>
        </authorList>
    </citation>
    <scope>NUCLEOTIDE SEQUENCE [LARGE SCALE GENOMIC DNA]</scope>
    <source>
        <strain evidence="2">JXDWG</strain>
        <tissue evidence="2">Leaf</tissue>
    </source>
</reference>
<feature type="compositionally biased region" description="Basic and acidic residues" evidence="1">
    <location>
        <begin position="76"/>
        <end position="144"/>
    </location>
</feature>
<dbReference type="SUPFAM" id="SSF55008">
    <property type="entry name" value="HMA, heavy metal-associated domain"/>
    <property type="match status" value="1"/>
</dbReference>
<dbReference type="InterPro" id="IPR044169">
    <property type="entry name" value="PI21"/>
</dbReference>
<comment type="caution">
    <text evidence="2">The sequence shown here is derived from an EMBL/GenBank/DDBJ whole genome shotgun (WGS) entry which is preliminary data.</text>
</comment>
<protein>
    <recommendedName>
        <fullName evidence="4">HMA domain-containing protein</fullName>
    </recommendedName>
</protein>
<dbReference type="Gene3D" id="3.30.70.100">
    <property type="match status" value="1"/>
</dbReference>
<dbReference type="PANTHER" id="PTHR47488">
    <property type="entry name" value="HEAVY METAL TRANSPORT/DETOXIFICATION SUPERFAMILY PROTEIN"/>
    <property type="match status" value="1"/>
</dbReference>
<evidence type="ECO:0000313" key="2">
    <source>
        <dbReference type="EMBL" id="KAK9089889.1"/>
    </source>
</evidence>
<evidence type="ECO:0000313" key="3">
    <source>
        <dbReference type="Proteomes" id="UP001419268"/>
    </source>
</evidence>
<evidence type="ECO:0008006" key="4">
    <source>
        <dbReference type="Google" id="ProtNLM"/>
    </source>
</evidence>
<dbReference type="PANTHER" id="PTHR47488:SF7">
    <property type="entry name" value="HEAVY METAL TRANSPORT_DETOXIFICATION SUPERFAMILY PROTEIN"/>
    <property type="match status" value="1"/>
</dbReference>
<organism evidence="2 3">
    <name type="scientific">Stephania cephalantha</name>
    <dbReference type="NCBI Taxonomy" id="152367"/>
    <lineage>
        <taxon>Eukaryota</taxon>
        <taxon>Viridiplantae</taxon>
        <taxon>Streptophyta</taxon>
        <taxon>Embryophyta</taxon>
        <taxon>Tracheophyta</taxon>
        <taxon>Spermatophyta</taxon>
        <taxon>Magnoliopsida</taxon>
        <taxon>Ranunculales</taxon>
        <taxon>Menispermaceae</taxon>
        <taxon>Menispermoideae</taxon>
        <taxon>Cissampelideae</taxon>
        <taxon>Stephania</taxon>
    </lineage>
</organism>
<dbReference type="Proteomes" id="UP001419268">
    <property type="component" value="Unassembled WGS sequence"/>
</dbReference>
<sequence>MAEKMSVMALKVDLGCSKCYNRIRKTLCQLHSEIRSQTWDTKQNIVIIAGPFDAQEMSKKIKYRAGKVVKDIEIKGGDAKPKAAPPAEKKADGGEKPPPAEKKADGGEKPPAAEKPAGKAEKPAEKAEKPAEKAAEAPPKEEAAAKPAAEMKMLHEPMHTVVAYPIVQPPYGMYYEGYQHDQGPPPYYNYNYNGYNARPVYNNNYHGVMNRGYNNVHGADYFSEENPACTIM</sequence>
<feature type="region of interest" description="Disordered" evidence="1">
    <location>
        <begin position="76"/>
        <end position="147"/>
    </location>
</feature>
<accession>A0AAP0EJC3</accession>
<dbReference type="GO" id="GO:0046872">
    <property type="term" value="F:metal ion binding"/>
    <property type="evidence" value="ECO:0007669"/>
    <property type="project" value="InterPro"/>
</dbReference>
<dbReference type="GO" id="GO:1900150">
    <property type="term" value="P:regulation of defense response to fungus"/>
    <property type="evidence" value="ECO:0007669"/>
    <property type="project" value="InterPro"/>
</dbReference>
<dbReference type="InterPro" id="IPR036163">
    <property type="entry name" value="HMA_dom_sf"/>
</dbReference>
<dbReference type="EMBL" id="JBBNAG010000012">
    <property type="protein sequence ID" value="KAK9089889.1"/>
    <property type="molecule type" value="Genomic_DNA"/>
</dbReference>